<gene>
    <name evidence="2" type="ORF">DIZ80_12695</name>
</gene>
<dbReference type="AlphaFoldDB" id="A0A370DDY0"/>
<dbReference type="SUPFAM" id="SSF52833">
    <property type="entry name" value="Thioredoxin-like"/>
    <property type="match status" value="1"/>
</dbReference>
<dbReference type="Pfam" id="PF00578">
    <property type="entry name" value="AhpC-TSA"/>
    <property type="match status" value="1"/>
</dbReference>
<proteinExistence type="predicted"/>
<evidence type="ECO:0000313" key="2">
    <source>
        <dbReference type="EMBL" id="RDH83108.1"/>
    </source>
</evidence>
<dbReference type="PROSITE" id="PS51352">
    <property type="entry name" value="THIOREDOXIN_2"/>
    <property type="match status" value="1"/>
</dbReference>
<evidence type="ECO:0000259" key="1">
    <source>
        <dbReference type="PROSITE" id="PS51352"/>
    </source>
</evidence>
<dbReference type="PANTHER" id="PTHR42852:SF13">
    <property type="entry name" value="PROTEIN DIPZ"/>
    <property type="match status" value="1"/>
</dbReference>
<protein>
    <submittedName>
        <fullName evidence="2">TlpA family protein disulfide reductase</fullName>
    </submittedName>
</protein>
<feature type="domain" description="Thioredoxin" evidence="1">
    <location>
        <begin position="44"/>
        <end position="184"/>
    </location>
</feature>
<dbReference type="Proteomes" id="UP000254266">
    <property type="component" value="Unassembled WGS sequence"/>
</dbReference>
<dbReference type="InterPro" id="IPR013766">
    <property type="entry name" value="Thioredoxin_domain"/>
</dbReference>
<comment type="caution">
    <text evidence="2">The sequence shown here is derived from an EMBL/GenBank/DDBJ whole genome shotgun (WGS) entry which is preliminary data.</text>
</comment>
<dbReference type="PANTHER" id="PTHR42852">
    <property type="entry name" value="THIOL:DISULFIDE INTERCHANGE PROTEIN DSBE"/>
    <property type="match status" value="1"/>
</dbReference>
<organism evidence="2 3">
    <name type="scientific">endosymbiont of Galathealinum brachiosum</name>
    <dbReference type="NCBI Taxonomy" id="2200906"/>
    <lineage>
        <taxon>Bacteria</taxon>
        <taxon>Pseudomonadati</taxon>
        <taxon>Pseudomonadota</taxon>
        <taxon>Gammaproteobacteria</taxon>
        <taxon>sulfur-oxidizing symbionts</taxon>
    </lineage>
</organism>
<sequence>MTKLNNMSYLQSRFHLKQLVFCLIILISNITLAEEEKTSEETDASGKQLAWNFTLKSQSGKNIKLSELRGRVIALNFWDSRCGTCIQQFPVINTYYQSNKNNEFTLLSVNIDEDLLTATRFIKKRKFDYPVLLDTFNQASRLYSVSDLPTLFLIDKDGYLRHSLDDSQIKQQKITQQVIEGLLNE</sequence>
<dbReference type="CDD" id="cd02966">
    <property type="entry name" value="TlpA_like_family"/>
    <property type="match status" value="1"/>
</dbReference>
<dbReference type="GO" id="GO:0016209">
    <property type="term" value="F:antioxidant activity"/>
    <property type="evidence" value="ECO:0007669"/>
    <property type="project" value="InterPro"/>
</dbReference>
<accession>A0A370DDY0</accession>
<dbReference type="Gene3D" id="3.40.30.10">
    <property type="entry name" value="Glutaredoxin"/>
    <property type="match status" value="1"/>
</dbReference>
<reference evidence="2 3" key="1">
    <citation type="journal article" date="2018" name="ISME J.">
        <title>Endosymbiont genomes yield clues of tubeworm success.</title>
        <authorList>
            <person name="Li Y."/>
            <person name="Liles M.R."/>
            <person name="Halanych K.M."/>
        </authorList>
    </citation>
    <scope>NUCLEOTIDE SEQUENCE [LARGE SCALE GENOMIC DNA]</scope>
    <source>
        <strain evidence="2">A1464</strain>
    </source>
</reference>
<name>A0A370DDY0_9GAMM</name>
<dbReference type="GO" id="GO:0016491">
    <property type="term" value="F:oxidoreductase activity"/>
    <property type="evidence" value="ECO:0007669"/>
    <property type="project" value="InterPro"/>
</dbReference>
<dbReference type="InterPro" id="IPR000866">
    <property type="entry name" value="AhpC/TSA"/>
</dbReference>
<evidence type="ECO:0000313" key="3">
    <source>
        <dbReference type="Proteomes" id="UP000254266"/>
    </source>
</evidence>
<dbReference type="InterPro" id="IPR036249">
    <property type="entry name" value="Thioredoxin-like_sf"/>
</dbReference>
<keyword evidence="3" id="KW-1185">Reference proteome</keyword>
<dbReference type="InterPro" id="IPR050553">
    <property type="entry name" value="Thioredoxin_ResA/DsbE_sf"/>
</dbReference>
<dbReference type="EMBL" id="QFXC01000011">
    <property type="protein sequence ID" value="RDH83108.1"/>
    <property type="molecule type" value="Genomic_DNA"/>
</dbReference>